<name>A0ABR7X6T6_9SPHI</name>
<feature type="transmembrane region" description="Helical" evidence="1">
    <location>
        <begin position="64"/>
        <end position="84"/>
    </location>
</feature>
<dbReference type="Gene3D" id="3.60.10.10">
    <property type="entry name" value="Endonuclease/exonuclease/phosphatase"/>
    <property type="match status" value="1"/>
</dbReference>
<feature type="domain" description="Endonuclease/exonuclease/phosphatase" evidence="2">
    <location>
        <begin position="109"/>
        <end position="311"/>
    </location>
</feature>
<protein>
    <submittedName>
        <fullName evidence="3">Endonuclease/exonuclease/phosphatase family protein</fullName>
    </submittedName>
</protein>
<keyword evidence="4" id="KW-1185">Reference proteome</keyword>
<keyword evidence="3" id="KW-0540">Nuclease</keyword>
<keyword evidence="3" id="KW-0378">Hydrolase</keyword>
<dbReference type="Pfam" id="PF03372">
    <property type="entry name" value="Exo_endo_phos"/>
    <property type="match status" value="1"/>
</dbReference>
<sequence length="349" mass="40169">MNIVIGIYTCLLLTFTFLPLIRNDYWVFRVFDYPRLQKLFLNISAVVLLLTCYSGPAIYKQLQLLALCINITYLLWLIIPFTPFGKKQVLRAGPVNQLKSLSIMIANVLQTNHNTKGCLNEIAKTDPDVVILLEANKRWDTETRSLKEKYPYAERVPLENMYGLLLYSKLEMSETSTQYLVENDIPSIHTKIKLRNGQLVQFYAVHPTPPVPGENVRATERDKELLLVADLAKQSPLPVIVAGDLNDVAWSHTTDLFLKMSGLLDPRRGRGFFNSFNAHHFFLRFPLDHAFISRHFKVTTLKRLNNYDSDHFPIFLQVQLDDDACLEQQPLQADQEDIEEAVEKKKKTT</sequence>
<gene>
    <name evidence="3" type="ORF">IDJ75_13405</name>
</gene>
<feature type="transmembrane region" description="Helical" evidence="1">
    <location>
        <begin position="6"/>
        <end position="27"/>
    </location>
</feature>
<dbReference type="InterPro" id="IPR005135">
    <property type="entry name" value="Endo/exonuclease/phosphatase"/>
</dbReference>
<feature type="transmembrane region" description="Helical" evidence="1">
    <location>
        <begin position="39"/>
        <end position="58"/>
    </location>
</feature>
<dbReference type="Proteomes" id="UP000618754">
    <property type="component" value="Unassembled WGS sequence"/>
</dbReference>
<reference evidence="3 4" key="1">
    <citation type="submission" date="2020-09" db="EMBL/GenBank/DDBJ databases">
        <title>Novel species of Mucilaginibacter isolated from a glacier on the Tibetan Plateau.</title>
        <authorList>
            <person name="Liu Q."/>
            <person name="Xin Y.-H."/>
        </authorList>
    </citation>
    <scope>NUCLEOTIDE SEQUENCE [LARGE SCALE GENOMIC DNA]</scope>
    <source>
        <strain evidence="3 4">CGMCC 1.13878</strain>
    </source>
</reference>
<evidence type="ECO:0000313" key="3">
    <source>
        <dbReference type="EMBL" id="MBD1386277.1"/>
    </source>
</evidence>
<keyword evidence="1" id="KW-0472">Membrane</keyword>
<proteinExistence type="predicted"/>
<dbReference type="SUPFAM" id="SSF56219">
    <property type="entry name" value="DNase I-like"/>
    <property type="match status" value="1"/>
</dbReference>
<keyword evidence="1" id="KW-0812">Transmembrane</keyword>
<keyword evidence="3" id="KW-0255">Endonuclease</keyword>
<accession>A0ABR7X6T6</accession>
<dbReference type="EMBL" id="JACWMW010000003">
    <property type="protein sequence ID" value="MBD1386277.1"/>
    <property type="molecule type" value="Genomic_DNA"/>
</dbReference>
<comment type="caution">
    <text evidence="3">The sequence shown here is derived from an EMBL/GenBank/DDBJ whole genome shotgun (WGS) entry which is preliminary data.</text>
</comment>
<evidence type="ECO:0000256" key="1">
    <source>
        <dbReference type="SAM" id="Phobius"/>
    </source>
</evidence>
<evidence type="ECO:0000259" key="2">
    <source>
        <dbReference type="Pfam" id="PF03372"/>
    </source>
</evidence>
<dbReference type="GO" id="GO:0004519">
    <property type="term" value="F:endonuclease activity"/>
    <property type="evidence" value="ECO:0007669"/>
    <property type="project" value="UniProtKB-KW"/>
</dbReference>
<organism evidence="3 4">
    <name type="scientific">Mucilaginibacter rigui</name>
    <dbReference type="NCBI Taxonomy" id="534635"/>
    <lineage>
        <taxon>Bacteria</taxon>
        <taxon>Pseudomonadati</taxon>
        <taxon>Bacteroidota</taxon>
        <taxon>Sphingobacteriia</taxon>
        <taxon>Sphingobacteriales</taxon>
        <taxon>Sphingobacteriaceae</taxon>
        <taxon>Mucilaginibacter</taxon>
    </lineage>
</organism>
<keyword evidence="1" id="KW-1133">Transmembrane helix</keyword>
<dbReference type="InterPro" id="IPR036691">
    <property type="entry name" value="Endo/exonu/phosph_ase_sf"/>
</dbReference>
<evidence type="ECO:0000313" key="4">
    <source>
        <dbReference type="Proteomes" id="UP000618754"/>
    </source>
</evidence>